<dbReference type="Gene3D" id="1.10.260.40">
    <property type="entry name" value="lambda repressor-like DNA-binding domains"/>
    <property type="match status" value="1"/>
</dbReference>
<keyword evidence="3" id="KW-1185">Reference proteome</keyword>
<evidence type="ECO:0000313" key="3">
    <source>
        <dbReference type="Proteomes" id="UP000646053"/>
    </source>
</evidence>
<dbReference type="CDD" id="cd00093">
    <property type="entry name" value="HTH_XRE"/>
    <property type="match status" value="1"/>
</dbReference>
<dbReference type="Proteomes" id="UP000646053">
    <property type="component" value="Unassembled WGS sequence"/>
</dbReference>
<comment type="caution">
    <text evidence="2">The sequence shown here is derived from an EMBL/GenBank/DDBJ whole genome shotgun (WGS) entry which is preliminary data.</text>
</comment>
<dbReference type="PROSITE" id="PS50943">
    <property type="entry name" value="HTH_CROC1"/>
    <property type="match status" value="1"/>
</dbReference>
<evidence type="ECO:0000259" key="1">
    <source>
        <dbReference type="PROSITE" id="PS50943"/>
    </source>
</evidence>
<sequence>MTVKNTIKAFIEKRGITVYRFRKDVGVAQSTAYDLVNNSGRIPNADVLDKICTAYEIQPGEIIEWIPAARRIETKSP</sequence>
<gene>
    <name evidence="2" type="ORF">GS601_06430</name>
</gene>
<organism evidence="2 3">
    <name type="scientific">Myxacorys almedinensis A</name>
    <dbReference type="NCBI Taxonomy" id="2690445"/>
    <lineage>
        <taxon>Bacteria</taxon>
        <taxon>Bacillati</taxon>
        <taxon>Cyanobacteriota</taxon>
        <taxon>Cyanophyceae</taxon>
        <taxon>Leptolyngbyales</taxon>
        <taxon>Leptolyngbyaceae</taxon>
        <taxon>Myxacorys</taxon>
        <taxon>Myxacorys almedinensis</taxon>
    </lineage>
</organism>
<proteinExistence type="predicted"/>
<reference evidence="2" key="1">
    <citation type="submission" date="2019-12" db="EMBL/GenBank/DDBJ databases">
        <title>High-Quality draft genome sequences of three cyanobacteria isolated from the limestone walls of the Old Cathedral of Coimbra.</title>
        <authorList>
            <person name="Tiago I."/>
            <person name="Soares F."/>
            <person name="Portugal A."/>
        </authorList>
    </citation>
    <scope>NUCLEOTIDE SEQUENCE</scope>
    <source>
        <strain evidence="2">A</strain>
    </source>
</reference>
<dbReference type="RefSeq" id="WP_162422452.1">
    <property type="nucleotide sequence ID" value="NZ_WVIE01000006.1"/>
</dbReference>
<dbReference type="InterPro" id="IPR010982">
    <property type="entry name" value="Lambda_DNA-bd_dom_sf"/>
</dbReference>
<dbReference type="Pfam" id="PF13443">
    <property type="entry name" value="HTH_26"/>
    <property type="match status" value="1"/>
</dbReference>
<accession>A0A8J7YYH1</accession>
<protein>
    <submittedName>
        <fullName evidence="2">Helix-turn-helix domain-containing protein</fullName>
    </submittedName>
</protein>
<evidence type="ECO:0000313" key="2">
    <source>
        <dbReference type="EMBL" id="NDJ16927.1"/>
    </source>
</evidence>
<dbReference type="InterPro" id="IPR001387">
    <property type="entry name" value="Cro/C1-type_HTH"/>
</dbReference>
<dbReference type="EMBL" id="WVIE01000006">
    <property type="protein sequence ID" value="NDJ16927.1"/>
    <property type="molecule type" value="Genomic_DNA"/>
</dbReference>
<dbReference type="AlphaFoldDB" id="A0A8J7YYH1"/>
<name>A0A8J7YYH1_9CYAN</name>
<feature type="domain" description="HTH cro/C1-type" evidence="1">
    <location>
        <begin position="7"/>
        <end position="62"/>
    </location>
</feature>
<dbReference type="SUPFAM" id="SSF47413">
    <property type="entry name" value="lambda repressor-like DNA-binding domains"/>
    <property type="match status" value="1"/>
</dbReference>
<dbReference type="GO" id="GO:0003677">
    <property type="term" value="F:DNA binding"/>
    <property type="evidence" value="ECO:0007669"/>
    <property type="project" value="InterPro"/>
</dbReference>